<sequence length="145" mass="16725">ALVMTSSSRLESLESEMGKYTKSAKQAKLLFNHNRKAMGRLESVFNAYNKNIRFDKMVSAIAQNRPDNLWFTCIQTNPKLTRNKARQLVRKPELFVEGISNSGTDITDFVQRLKTSKLFKSTKLAYSRRNPKKTNQIEFKIVLGY</sequence>
<comment type="caution">
    <text evidence="1">The sequence shown here is derived from an EMBL/GenBank/DDBJ whole genome shotgun (WGS) entry which is preliminary data.</text>
</comment>
<name>X0WJZ6_9ZZZZ</name>
<feature type="non-terminal residue" evidence="1">
    <location>
        <position position="1"/>
    </location>
</feature>
<dbReference type="Pfam" id="PF05137">
    <property type="entry name" value="PilN"/>
    <property type="match status" value="1"/>
</dbReference>
<organism evidence="1">
    <name type="scientific">marine sediment metagenome</name>
    <dbReference type="NCBI Taxonomy" id="412755"/>
    <lineage>
        <taxon>unclassified sequences</taxon>
        <taxon>metagenomes</taxon>
        <taxon>ecological metagenomes</taxon>
    </lineage>
</organism>
<dbReference type="InterPro" id="IPR007813">
    <property type="entry name" value="PilN"/>
</dbReference>
<protein>
    <submittedName>
        <fullName evidence="1">Uncharacterized protein</fullName>
    </submittedName>
</protein>
<dbReference type="EMBL" id="BARS01026248">
    <property type="protein sequence ID" value="GAG12991.1"/>
    <property type="molecule type" value="Genomic_DNA"/>
</dbReference>
<accession>X0WJZ6</accession>
<proteinExistence type="predicted"/>
<gene>
    <name evidence="1" type="ORF">S01H1_41386</name>
</gene>
<evidence type="ECO:0000313" key="1">
    <source>
        <dbReference type="EMBL" id="GAG12991.1"/>
    </source>
</evidence>
<reference evidence="1" key="1">
    <citation type="journal article" date="2014" name="Front. Microbiol.">
        <title>High frequency of phylogenetically diverse reductive dehalogenase-homologous genes in deep subseafloor sedimentary metagenomes.</title>
        <authorList>
            <person name="Kawai M."/>
            <person name="Futagami T."/>
            <person name="Toyoda A."/>
            <person name="Takaki Y."/>
            <person name="Nishi S."/>
            <person name="Hori S."/>
            <person name="Arai W."/>
            <person name="Tsubouchi T."/>
            <person name="Morono Y."/>
            <person name="Uchiyama I."/>
            <person name="Ito T."/>
            <person name="Fujiyama A."/>
            <person name="Inagaki F."/>
            <person name="Takami H."/>
        </authorList>
    </citation>
    <scope>NUCLEOTIDE SEQUENCE</scope>
    <source>
        <strain evidence="1">Expedition CK06-06</strain>
    </source>
</reference>
<dbReference type="AlphaFoldDB" id="X0WJZ6"/>